<dbReference type="Gene3D" id="1.20.120.670">
    <property type="entry name" value="N-acetyl-b-d-glucoasminidase"/>
    <property type="match status" value="1"/>
</dbReference>
<organism evidence="5 6">
    <name type="scientific">Ornithinibacillus bavariensis</name>
    <dbReference type="NCBI Taxonomy" id="545502"/>
    <lineage>
        <taxon>Bacteria</taxon>
        <taxon>Bacillati</taxon>
        <taxon>Bacillota</taxon>
        <taxon>Bacilli</taxon>
        <taxon>Bacillales</taxon>
        <taxon>Bacillaceae</taxon>
        <taxon>Ornithinibacillus</taxon>
    </lineage>
</organism>
<feature type="domain" description="Glycoside hydrolase family 20 catalytic" evidence="3">
    <location>
        <begin position="145"/>
        <end position="320"/>
    </location>
</feature>
<dbReference type="PANTHER" id="PTHR21040:SF8">
    <property type="entry name" value="BCDNA.GH04120"/>
    <property type="match status" value="1"/>
</dbReference>
<feature type="domain" description="Glycoside Hydrolase 20C C-terminal" evidence="4">
    <location>
        <begin position="425"/>
        <end position="612"/>
    </location>
</feature>
<keyword evidence="6" id="KW-1185">Reference proteome</keyword>
<evidence type="ECO:0000256" key="2">
    <source>
        <dbReference type="ARBA" id="ARBA00022801"/>
    </source>
</evidence>
<name>A0A919X9X7_9BACI</name>
<dbReference type="RefSeq" id="WP_212920557.1">
    <property type="nucleotide sequence ID" value="NZ_BORP01000002.1"/>
</dbReference>
<comment type="similarity">
    <text evidence="1">Belongs to the glycosyl hydrolase 20 family.</text>
</comment>
<dbReference type="GO" id="GO:0004563">
    <property type="term" value="F:beta-N-acetylhexosaminidase activity"/>
    <property type="evidence" value="ECO:0007669"/>
    <property type="project" value="UniProtKB-ARBA"/>
</dbReference>
<dbReference type="CDD" id="cd06565">
    <property type="entry name" value="GH20_GcnA-like"/>
    <property type="match status" value="1"/>
</dbReference>
<dbReference type="Proteomes" id="UP000676917">
    <property type="component" value="Unassembled WGS sequence"/>
</dbReference>
<dbReference type="EMBL" id="BORP01000002">
    <property type="protein sequence ID" value="GIO27082.1"/>
    <property type="molecule type" value="Genomic_DNA"/>
</dbReference>
<dbReference type="Pfam" id="PF00728">
    <property type="entry name" value="Glyco_hydro_20"/>
    <property type="match status" value="1"/>
</dbReference>
<dbReference type="Gene3D" id="3.20.20.80">
    <property type="entry name" value="Glycosidases"/>
    <property type="match status" value="1"/>
</dbReference>
<dbReference type="SUPFAM" id="SSF51445">
    <property type="entry name" value="(Trans)glycosidases"/>
    <property type="match status" value="1"/>
</dbReference>
<evidence type="ECO:0000259" key="3">
    <source>
        <dbReference type="Pfam" id="PF00728"/>
    </source>
</evidence>
<evidence type="ECO:0000313" key="6">
    <source>
        <dbReference type="Proteomes" id="UP000676917"/>
    </source>
</evidence>
<evidence type="ECO:0000256" key="1">
    <source>
        <dbReference type="ARBA" id="ARBA00006285"/>
    </source>
</evidence>
<dbReference type="Pfam" id="PF18088">
    <property type="entry name" value="Glyco_H_20C_C"/>
    <property type="match status" value="1"/>
</dbReference>
<protein>
    <submittedName>
        <fullName evidence="5">N-acetyl-beta-D-glucosaminidase</fullName>
    </submittedName>
</protein>
<dbReference type="InterPro" id="IPR038901">
    <property type="entry name" value="HEXDC-like"/>
</dbReference>
<keyword evidence="2" id="KW-0378">Hydrolase</keyword>
<accession>A0A919X9X7</accession>
<gene>
    <name evidence="5" type="ORF">J43TS3_16930</name>
</gene>
<dbReference type="InterPro" id="IPR017853">
    <property type="entry name" value="GH"/>
</dbReference>
<evidence type="ECO:0000259" key="4">
    <source>
        <dbReference type="Pfam" id="PF18088"/>
    </source>
</evidence>
<dbReference type="PANTHER" id="PTHR21040">
    <property type="entry name" value="BCDNA.GH04120"/>
    <property type="match status" value="1"/>
</dbReference>
<dbReference type="GO" id="GO:0005975">
    <property type="term" value="P:carbohydrate metabolic process"/>
    <property type="evidence" value="ECO:0007669"/>
    <property type="project" value="InterPro"/>
</dbReference>
<evidence type="ECO:0000313" key="5">
    <source>
        <dbReference type="EMBL" id="GIO27082.1"/>
    </source>
</evidence>
<dbReference type="InterPro" id="IPR015883">
    <property type="entry name" value="Glyco_hydro_20_cat"/>
</dbReference>
<proteinExistence type="inferred from homology"/>
<reference evidence="5" key="1">
    <citation type="submission" date="2021-03" db="EMBL/GenBank/DDBJ databases">
        <title>Antimicrobial resistance genes in bacteria isolated from Japanese honey, and their potential for conferring macrolide and lincosamide resistance in the American foulbrood pathogen Paenibacillus larvae.</title>
        <authorList>
            <person name="Okamoto M."/>
            <person name="Kumagai M."/>
            <person name="Kanamori H."/>
            <person name="Takamatsu D."/>
        </authorList>
    </citation>
    <scope>NUCLEOTIDE SEQUENCE</scope>
    <source>
        <strain evidence="5">J43TS3</strain>
    </source>
</reference>
<sequence length="638" mass="74272">MKIQFTGDVNQLLSGITELQNDYDFVVSNHADIILHCKENRYEKNLHISYQDGRGTITYQKPSHFFRAFGLLLEHLQKGEIAFFIEEIPQFETIGPMFDLSRNAVLKTETFKDLIRKLAVMGFDSAMLYMEDIYEVRNEPYFGYMRGRYSQVELKSLDDYAHNLGIELIPCIQTLAHLEEFLKWNAAYRYKDTRGALLLESDDTYDLLDTMIQSVTAPFRSKRIHIGMDEAEEVGRGRYLNLNGYKPRFELMVEHLEKVLAITEKYGLKAMMWSDMFLKLASKTGDQYSKNTEMPAYIIEKTPKNVQLMYWQYNQTDGNHYEQIIEQHKRFSKTPAFAGGMWIWNTFAPNYNLSLPASKAALTACKKHGVKDVFVTLWGDDGFENNVYTALFGLQYYAEHAFAKEIDEEKLKDRVKFCTGIDPEMFFVLNELDTPPGVSEGNLQQTNPSKFLLWQDVLLGLFDKHVEGLEMQPHYEKIEKRINNYRINHHGNLDYIFSVPEKLSRVLALKATIGVQLKQAYDTKNMDILTNLANVLLPELIVRVKALRVAHREQWLKLNKPFGWEVIDIRYGGLINRIDTAIKRLNDYLNHSIDSIEELEQERLFFSPDVQNSTSLGWCSYYYRIASPNVFFHVLPIY</sequence>
<dbReference type="AlphaFoldDB" id="A0A919X9X7"/>
<dbReference type="InterPro" id="IPR041063">
    <property type="entry name" value="Glyco_H_20C_C"/>
</dbReference>
<comment type="caution">
    <text evidence="5">The sequence shown here is derived from an EMBL/GenBank/DDBJ whole genome shotgun (WGS) entry which is preliminary data.</text>
</comment>